<reference evidence="1 2" key="1">
    <citation type="submission" date="2019-02" db="EMBL/GenBank/DDBJ databases">
        <title>Emended description of the genus Rhodopseudomonas and description of Rhodopseudomonas albus sp. nov., a non-phototrophic, heavy-metal-tolerant bacterium isolated from garden soil.</title>
        <authorList>
            <person name="Bao Z."/>
            <person name="Cao W.W."/>
            <person name="Sato Y."/>
            <person name="Nishizawa T."/>
            <person name="Zhao J."/>
            <person name="Guo Y."/>
            <person name="Ohta H."/>
        </authorList>
    </citation>
    <scope>NUCLEOTIDE SEQUENCE [LARGE SCALE GENOMIC DNA]</scope>
    <source>
        <strain evidence="1 2">SK50-23</strain>
    </source>
</reference>
<name>A0ABX8AI77_9BRAD</name>
<dbReference type="RefSeq" id="WP_211910835.1">
    <property type="nucleotide sequence ID" value="NZ_CP036498.1"/>
</dbReference>
<gene>
    <name evidence="1" type="ORF">RPMA_27230</name>
</gene>
<protein>
    <recommendedName>
        <fullName evidence="3">Integrase</fullName>
    </recommendedName>
</protein>
<proteinExistence type="predicted"/>
<dbReference type="EMBL" id="CP036498">
    <property type="protein sequence ID" value="QUS42100.1"/>
    <property type="molecule type" value="Genomic_DNA"/>
</dbReference>
<organism evidence="1 2">
    <name type="scientific">Tardiphaga alba</name>
    <dbReference type="NCBI Taxonomy" id="340268"/>
    <lineage>
        <taxon>Bacteria</taxon>
        <taxon>Pseudomonadati</taxon>
        <taxon>Pseudomonadota</taxon>
        <taxon>Alphaproteobacteria</taxon>
        <taxon>Hyphomicrobiales</taxon>
        <taxon>Nitrobacteraceae</taxon>
        <taxon>Tardiphaga</taxon>
    </lineage>
</organism>
<sequence>MPRIEFTPNELQTLIKLELRKTREIPDGLLIQIIRNGGTWHPRIRFKVGYAEAPDAVELAHAVNTIAADLAIKHPLIG</sequence>
<accession>A0ABX8AI77</accession>
<evidence type="ECO:0008006" key="3">
    <source>
        <dbReference type="Google" id="ProtNLM"/>
    </source>
</evidence>
<evidence type="ECO:0000313" key="2">
    <source>
        <dbReference type="Proteomes" id="UP000682843"/>
    </source>
</evidence>
<dbReference type="Proteomes" id="UP000682843">
    <property type="component" value="Chromosome"/>
</dbReference>
<evidence type="ECO:0000313" key="1">
    <source>
        <dbReference type="EMBL" id="QUS42100.1"/>
    </source>
</evidence>
<keyword evidence="2" id="KW-1185">Reference proteome</keyword>